<reference evidence="2" key="1">
    <citation type="submission" date="2023-01" db="EMBL/GenBank/DDBJ databases">
        <title>Genome assembly of the deep-sea coral Lophelia pertusa.</title>
        <authorList>
            <person name="Herrera S."/>
            <person name="Cordes E."/>
        </authorList>
    </citation>
    <scope>NUCLEOTIDE SEQUENCE</scope>
    <source>
        <strain evidence="2">USNM1676648</strain>
        <tissue evidence="2">Polyp</tissue>
    </source>
</reference>
<comment type="caution">
    <text evidence="2">The sequence shown here is derived from an EMBL/GenBank/DDBJ whole genome shotgun (WGS) entry which is preliminary data.</text>
</comment>
<evidence type="ECO:0000313" key="2">
    <source>
        <dbReference type="EMBL" id="KAJ7376396.1"/>
    </source>
</evidence>
<protein>
    <submittedName>
        <fullName evidence="2">Uncharacterized protein</fullName>
    </submittedName>
</protein>
<evidence type="ECO:0000313" key="3">
    <source>
        <dbReference type="Proteomes" id="UP001163046"/>
    </source>
</evidence>
<dbReference type="OrthoDB" id="5975809at2759"/>
<accession>A0A9W9Z713</accession>
<organism evidence="2 3">
    <name type="scientific">Desmophyllum pertusum</name>
    <dbReference type="NCBI Taxonomy" id="174260"/>
    <lineage>
        <taxon>Eukaryota</taxon>
        <taxon>Metazoa</taxon>
        <taxon>Cnidaria</taxon>
        <taxon>Anthozoa</taxon>
        <taxon>Hexacorallia</taxon>
        <taxon>Scleractinia</taxon>
        <taxon>Caryophylliina</taxon>
        <taxon>Caryophylliidae</taxon>
        <taxon>Desmophyllum</taxon>
    </lineage>
</organism>
<dbReference type="AlphaFoldDB" id="A0A9W9Z713"/>
<keyword evidence="3" id="KW-1185">Reference proteome</keyword>
<feature type="region of interest" description="Disordered" evidence="1">
    <location>
        <begin position="85"/>
        <end position="147"/>
    </location>
</feature>
<sequence length="160" mass="18185">MNYTCVRNQEHISFRNVSNGVKRWAKMQSSSSKIPRRLSREEQDGFSPNTEVEEGKQETARKLSLTDQGKAAKFLRKRLAVALATNTKLTSDSSNSESDQEMTGKELKARKERKTSIPRKISQETNSPQAQHLPDATTNEGLTGDRHRKLNIATQFFFEK</sequence>
<proteinExistence type="predicted"/>
<feature type="region of interest" description="Disordered" evidence="1">
    <location>
        <begin position="27"/>
        <end position="64"/>
    </location>
</feature>
<feature type="compositionally biased region" description="Polar residues" evidence="1">
    <location>
        <begin position="85"/>
        <end position="97"/>
    </location>
</feature>
<dbReference type="EMBL" id="MU826400">
    <property type="protein sequence ID" value="KAJ7376396.1"/>
    <property type="molecule type" value="Genomic_DNA"/>
</dbReference>
<gene>
    <name evidence="2" type="ORF">OS493_034919</name>
</gene>
<dbReference type="Proteomes" id="UP001163046">
    <property type="component" value="Unassembled WGS sequence"/>
</dbReference>
<feature type="compositionally biased region" description="Polar residues" evidence="1">
    <location>
        <begin position="123"/>
        <end position="141"/>
    </location>
</feature>
<name>A0A9W9Z713_9CNID</name>
<evidence type="ECO:0000256" key="1">
    <source>
        <dbReference type="SAM" id="MobiDB-lite"/>
    </source>
</evidence>